<protein>
    <submittedName>
        <fullName evidence="2">Uncharacterized protein</fullName>
    </submittedName>
</protein>
<feature type="compositionally biased region" description="Basic residues" evidence="1">
    <location>
        <begin position="61"/>
        <end position="75"/>
    </location>
</feature>
<dbReference type="Proteomes" id="UP001417504">
    <property type="component" value="Unassembled WGS sequence"/>
</dbReference>
<dbReference type="EMBL" id="JBBNAE010000005">
    <property type="protein sequence ID" value="KAK9123378.1"/>
    <property type="molecule type" value="Genomic_DNA"/>
</dbReference>
<keyword evidence="3" id="KW-1185">Reference proteome</keyword>
<organism evidence="2 3">
    <name type="scientific">Stephania japonica</name>
    <dbReference type="NCBI Taxonomy" id="461633"/>
    <lineage>
        <taxon>Eukaryota</taxon>
        <taxon>Viridiplantae</taxon>
        <taxon>Streptophyta</taxon>
        <taxon>Embryophyta</taxon>
        <taxon>Tracheophyta</taxon>
        <taxon>Spermatophyta</taxon>
        <taxon>Magnoliopsida</taxon>
        <taxon>Ranunculales</taxon>
        <taxon>Menispermaceae</taxon>
        <taxon>Menispermoideae</taxon>
        <taxon>Cissampelideae</taxon>
        <taxon>Stephania</taxon>
    </lineage>
</organism>
<feature type="region of interest" description="Disordered" evidence="1">
    <location>
        <begin position="1"/>
        <end position="75"/>
    </location>
</feature>
<dbReference type="AlphaFoldDB" id="A0AAP0IYV0"/>
<evidence type="ECO:0000313" key="2">
    <source>
        <dbReference type="EMBL" id="KAK9123378.1"/>
    </source>
</evidence>
<proteinExistence type="predicted"/>
<accession>A0AAP0IYV0</accession>
<comment type="caution">
    <text evidence="2">The sequence shown here is derived from an EMBL/GenBank/DDBJ whole genome shotgun (WGS) entry which is preliminary data.</text>
</comment>
<name>A0AAP0IYV0_9MAGN</name>
<feature type="compositionally biased region" description="Basic and acidic residues" evidence="1">
    <location>
        <begin position="31"/>
        <end position="60"/>
    </location>
</feature>
<gene>
    <name evidence="2" type="ORF">Sjap_012980</name>
</gene>
<sequence>MEVRRRNSGARTPQHQERVSVHPLPDIPENLCREPLRRYPSRRDTHGEPTDLGDELERRRAEKGKRFKTPGGKKQ</sequence>
<evidence type="ECO:0000313" key="3">
    <source>
        <dbReference type="Proteomes" id="UP001417504"/>
    </source>
</evidence>
<reference evidence="2 3" key="1">
    <citation type="submission" date="2024-01" db="EMBL/GenBank/DDBJ databases">
        <title>Genome assemblies of Stephania.</title>
        <authorList>
            <person name="Yang L."/>
        </authorList>
    </citation>
    <scope>NUCLEOTIDE SEQUENCE [LARGE SCALE GENOMIC DNA]</scope>
    <source>
        <strain evidence="2">QJT</strain>
        <tissue evidence="2">Leaf</tissue>
    </source>
</reference>
<evidence type="ECO:0000256" key="1">
    <source>
        <dbReference type="SAM" id="MobiDB-lite"/>
    </source>
</evidence>